<feature type="domain" description="DUF6242" evidence="1">
    <location>
        <begin position="88"/>
        <end position="236"/>
    </location>
</feature>
<dbReference type="CDD" id="cd15482">
    <property type="entry name" value="Sialidase_non-viral"/>
    <property type="match status" value="1"/>
</dbReference>
<evidence type="ECO:0000259" key="1">
    <source>
        <dbReference type="Pfam" id="PF25852"/>
    </source>
</evidence>
<organism evidence="2 3">
    <name type="scientific">Ramlibacter agri</name>
    <dbReference type="NCBI Taxonomy" id="2728837"/>
    <lineage>
        <taxon>Bacteria</taxon>
        <taxon>Pseudomonadati</taxon>
        <taxon>Pseudomonadota</taxon>
        <taxon>Betaproteobacteria</taxon>
        <taxon>Burkholderiales</taxon>
        <taxon>Comamonadaceae</taxon>
        <taxon>Ramlibacter</taxon>
    </lineage>
</organism>
<dbReference type="Gene3D" id="2.120.10.80">
    <property type="entry name" value="Kelch-type beta propeller"/>
    <property type="match status" value="1"/>
</dbReference>
<comment type="caution">
    <text evidence="2">The sequence shown here is derived from an EMBL/GenBank/DDBJ whole genome shotgun (WGS) entry which is preliminary data.</text>
</comment>
<dbReference type="Proteomes" id="UP000541185">
    <property type="component" value="Unassembled WGS sequence"/>
</dbReference>
<dbReference type="SUPFAM" id="SSF117281">
    <property type="entry name" value="Kelch motif"/>
    <property type="match status" value="1"/>
</dbReference>
<accession>A0A848HAA2</accession>
<evidence type="ECO:0000313" key="2">
    <source>
        <dbReference type="EMBL" id="NML46361.1"/>
    </source>
</evidence>
<dbReference type="Pfam" id="PF05345">
    <property type="entry name" value="He_PIG"/>
    <property type="match status" value="1"/>
</dbReference>
<dbReference type="Gene3D" id="2.60.40.10">
    <property type="entry name" value="Immunoglobulins"/>
    <property type="match status" value="1"/>
</dbReference>
<proteinExistence type="predicted"/>
<dbReference type="Pfam" id="PF25852">
    <property type="entry name" value="DUF6242_C"/>
    <property type="match status" value="1"/>
</dbReference>
<dbReference type="InterPro" id="IPR058667">
    <property type="entry name" value="DUF6242_C"/>
</dbReference>
<protein>
    <submittedName>
        <fullName evidence="2">Exo-alpha-sialidase</fullName>
    </submittedName>
</protein>
<dbReference type="EMBL" id="JABBFX010000002">
    <property type="protein sequence ID" value="NML46361.1"/>
    <property type="molecule type" value="Genomic_DNA"/>
</dbReference>
<dbReference type="RefSeq" id="WP_169420629.1">
    <property type="nucleotide sequence ID" value="NZ_JABBFX010000002.1"/>
</dbReference>
<keyword evidence="3" id="KW-1185">Reference proteome</keyword>
<dbReference type="InterPro" id="IPR015915">
    <property type="entry name" value="Kelch-typ_b-propeller"/>
</dbReference>
<dbReference type="AlphaFoldDB" id="A0A848HAA2"/>
<dbReference type="InterPro" id="IPR013783">
    <property type="entry name" value="Ig-like_fold"/>
</dbReference>
<name>A0A848HAA2_9BURK</name>
<sequence length="373" mass="39025">MGSARVVTPTISGVPAACASSVRFAIESGSLPPGISMDPASGVLSGTLTKAGSYLFQARMRVEGTSYSYASGLMPIVTDPAAFSFSGWELMTTTAPFLQDFRVGGIGHTVYVITRGYNSHTVETWASTNGGAGWTLVPGAGPTGDLRRFALASDGVGIYLSGGTDATGAASPAVWYFDGTTWTQRTAAAPFPGRESHEMLWSNGALYVLGGRLGMTWYDDTWRSTDGGVTWTLASAHGFENRYDFCAVADASGAMIVTGGHNVSVDRISVYRSTDGTSWTRLPVDENSPLRTANQTQSGACALLNGRIVFAGDGPALTGASNTVSSSDGITWSYEPHKIDLMTLTAGGVVVDGRMYVTAGSGTSQRKVVRTIP</sequence>
<gene>
    <name evidence="2" type="ORF">HHL11_21610</name>
</gene>
<reference evidence="2 3" key="1">
    <citation type="submission" date="2020-04" db="EMBL/GenBank/DDBJ databases">
        <title>Ramlibacter sp. G-1-2-2 isolated from soil.</title>
        <authorList>
            <person name="Dahal R.H."/>
        </authorList>
    </citation>
    <scope>NUCLEOTIDE SEQUENCE [LARGE SCALE GENOMIC DNA]</scope>
    <source>
        <strain evidence="2 3">G-1-2-2</strain>
    </source>
</reference>
<evidence type="ECO:0000313" key="3">
    <source>
        <dbReference type="Proteomes" id="UP000541185"/>
    </source>
</evidence>